<dbReference type="Proteomes" id="UP000190744">
    <property type="component" value="Unassembled WGS sequence"/>
</dbReference>
<proteinExistence type="inferred from homology"/>
<dbReference type="PANTHER" id="PTHR43180">
    <property type="entry name" value="3-OXOACYL-(ACYL-CARRIER-PROTEIN) REDUCTASE (AFU_ORTHOLOGUE AFUA_6G11210)"/>
    <property type="match status" value="1"/>
</dbReference>
<dbReference type="AlphaFoldDB" id="A0A1S9RLT5"/>
<accession>A0A1S9RLT5</accession>
<dbReference type="InterPro" id="IPR036291">
    <property type="entry name" value="NAD(P)-bd_dom_sf"/>
</dbReference>
<evidence type="ECO:0000256" key="4">
    <source>
        <dbReference type="RuleBase" id="RU000363"/>
    </source>
</evidence>
<reference evidence="6" key="1">
    <citation type="submission" date="2015-09" db="EMBL/GenBank/DDBJ databases">
        <authorList>
            <person name="Fill T.P."/>
            <person name="Baretta J.F."/>
            <person name="de Almeida L.G."/>
            <person name="Rocha M."/>
            <person name="de Souza D.H."/>
            <person name="Malavazi I."/>
            <person name="Cerdeira L.T."/>
            <person name="Hong H."/>
            <person name="Samborskyy M."/>
            <person name="de Vasconcelos A.T."/>
            <person name="Leadlay P."/>
            <person name="Rodrigues-Filho E."/>
        </authorList>
    </citation>
    <scope>NUCLEOTIDE SEQUENCE [LARGE SCALE GENOMIC DNA]</scope>
    <source>
        <strain evidence="6">LaBioMMi 136</strain>
    </source>
</reference>
<name>A0A1S9RLT5_PENBI</name>
<evidence type="ECO:0000256" key="2">
    <source>
        <dbReference type="ARBA" id="ARBA00022857"/>
    </source>
</evidence>
<evidence type="ECO:0000313" key="5">
    <source>
        <dbReference type="EMBL" id="OOQ86492.1"/>
    </source>
</evidence>
<dbReference type="InterPro" id="IPR020904">
    <property type="entry name" value="Sc_DH/Rdtase_CS"/>
</dbReference>
<evidence type="ECO:0000256" key="3">
    <source>
        <dbReference type="ARBA" id="ARBA00023002"/>
    </source>
</evidence>
<protein>
    <submittedName>
        <fullName evidence="5">Putative 15-hydroxyprostaglandin dehydrogenase (Nad(+)) protein</fullName>
    </submittedName>
</protein>
<dbReference type="GO" id="GO:0016491">
    <property type="term" value="F:oxidoreductase activity"/>
    <property type="evidence" value="ECO:0007669"/>
    <property type="project" value="UniProtKB-KW"/>
</dbReference>
<dbReference type="Pfam" id="PF00106">
    <property type="entry name" value="adh_short"/>
    <property type="match status" value="1"/>
</dbReference>
<evidence type="ECO:0000256" key="1">
    <source>
        <dbReference type="ARBA" id="ARBA00006484"/>
    </source>
</evidence>
<keyword evidence="2" id="KW-0521">NADP</keyword>
<keyword evidence="3" id="KW-0560">Oxidoreductase</keyword>
<dbReference type="InterPro" id="IPR002347">
    <property type="entry name" value="SDR_fam"/>
</dbReference>
<dbReference type="Gene3D" id="3.40.50.720">
    <property type="entry name" value="NAD(P)-binding Rossmann-like Domain"/>
    <property type="match status" value="1"/>
</dbReference>
<dbReference type="PRINTS" id="PR00080">
    <property type="entry name" value="SDRFAMILY"/>
</dbReference>
<dbReference type="PRINTS" id="PR00081">
    <property type="entry name" value="GDHRDH"/>
</dbReference>
<comment type="caution">
    <text evidence="5">The sequence shown here is derived from an EMBL/GenBank/DDBJ whole genome shotgun (WGS) entry which is preliminary data.</text>
</comment>
<sequence length="275" mass="30185">MDAPVAVITGASSGIGLALTRHLFLKGWNIVMADIQNPPDNEDLNSERTLYVKTNVASWDDQVRLFEAAFNWRQRLDLAALNAGIDDRDDIFHTIDAGNPPKKPNMTPFDINLTGVYYGIKLFTHYASRSPNPGGKIIVTSSIGGLYANPGMPQYTATKHGVIGLVRSLALGAHSAGFTINTVCPGVVATGLPPGPLMQKIRPEWLTPMERMMEAFDELMDDGKGHNGQTVEIFPEGLYYSEPPRPVSHSGKSMASSDVFKTWYEVYVERNKAFV</sequence>
<dbReference type="EMBL" id="LJBN01000139">
    <property type="protein sequence ID" value="OOQ86492.1"/>
    <property type="molecule type" value="Genomic_DNA"/>
</dbReference>
<dbReference type="PANTHER" id="PTHR43180:SF33">
    <property type="entry name" value="15-HYDROXYPROSTAGLANDIN DEHYDROGENASE [NAD(+)]-LIKE"/>
    <property type="match status" value="1"/>
</dbReference>
<organism evidence="5 6">
    <name type="scientific">Penicillium brasilianum</name>
    <dbReference type="NCBI Taxonomy" id="104259"/>
    <lineage>
        <taxon>Eukaryota</taxon>
        <taxon>Fungi</taxon>
        <taxon>Dikarya</taxon>
        <taxon>Ascomycota</taxon>
        <taxon>Pezizomycotina</taxon>
        <taxon>Eurotiomycetes</taxon>
        <taxon>Eurotiomycetidae</taxon>
        <taxon>Eurotiales</taxon>
        <taxon>Aspergillaceae</taxon>
        <taxon>Penicillium</taxon>
    </lineage>
</organism>
<dbReference type="SUPFAM" id="SSF51735">
    <property type="entry name" value="NAD(P)-binding Rossmann-fold domains"/>
    <property type="match status" value="1"/>
</dbReference>
<comment type="similarity">
    <text evidence="1 4">Belongs to the short-chain dehydrogenases/reductases (SDR) family.</text>
</comment>
<evidence type="ECO:0000313" key="6">
    <source>
        <dbReference type="Proteomes" id="UP000190744"/>
    </source>
</evidence>
<gene>
    <name evidence="5" type="ORF">PEBR_21292</name>
</gene>
<dbReference type="PROSITE" id="PS00061">
    <property type="entry name" value="ADH_SHORT"/>
    <property type="match status" value="1"/>
</dbReference>